<evidence type="ECO:0000259" key="1">
    <source>
        <dbReference type="Pfam" id="PF13280"/>
    </source>
</evidence>
<keyword evidence="4" id="KW-1185">Reference proteome</keyword>
<evidence type="ECO:0000313" key="3">
    <source>
        <dbReference type="EMBL" id="AEA43686.1"/>
    </source>
</evidence>
<gene>
    <name evidence="3" type="ordered locus">Fluta_1694</name>
</gene>
<dbReference type="Pfam" id="PF25583">
    <property type="entry name" value="WCX"/>
    <property type="match status" value="1"/>
</dbReference>
<feature type="domain" description="WCX" evidence="2">
    <location>
        <begin position="252"/>
        <end position="323"/>
    </location>
</feature>
<evidence type="ECO:0000259" key="2">
    <source>
        <dbReference type="Pfam" id="PF25583"/>
    </source>
</evidence>
<protein>
    <submittedName>
        <fullName evidence="3">Uncharacterized protein</fullName>
    </submittedName>
</protein>
<dbReference type="KEGG" id="fte:Fluta_1694"/>
<dbReference type="OrthoDB" id="43316at2"/>
<reference evidence="4" key="2">
    <citation type="submission" date="2011-02" db="EMBL/GenBank/DDBJ databases">
        <title>The complete genome of Fluviicola taffensis DSM 16823.</title>
        <authorList>
            <consortium name="US DOE Joint Genome Institute (JGI-PGF)"/>
            <person name="Lucas S."/>
            <person name="Copeland A."/>
            <person name="Lapidus A."/>
            <person name="Bruce D."/>
            <person name="Goodwin L."/>
            <person name="Pitluck S."/>
            <person name="Kyrpides N."/>
            <person name="Mavromatis K."/>
            <person name="Ivanova N."/>
            <person name="Mikhailova N."/>
            <person name="Pagani I."/>
            <person name="Chertkov O."/>
            <person name="Detter J.C."/>
            <person name="Han C."/>
            <person name="Tapia R."/>
            <person name="Land M."/>
            <person name="Hauser L."/>
            <person name="Markowitz V."/>
            <person name="Cheng J.-F."/>
            <person name="Hugenholtz P."/>
            <person name="Woyke T."/>
            <person name="Wu D."/>
            <person name="Tindall B."/>
            <person name="Pomrenke H.G."/>
            <person name="Brambilla E."/>
            <person name="Klenk H.-P."/>
            <person name="Eisen J.A."/>
        </authorList>
    </citation>
    <scope>NUCLEOTIDE SEQUENCE [LARGE SCALE GENOMIC DNA]</scope>
    <source>
        <strain evidence="4">DSM 16823 / RW262 / RW262</strain>
    </source>
</reference>
<dbReference type="PROSITE" id="PS52050">
    <property type="entry name" value="WYL"/>
    <property type="match status" value="1"/>
</dbReference>
<dbReference type="eggNOG" id="COG2378">
    <property type="taxonomic scope" value="Bacteria"/>
</dbReference>
<dbReference type="InterPro" id="IPR057727">
    <property type="entry name" value="WCX_dom"/>
</dbReference>
<sequence length="327" mass="38615">MATNKRAIIRYRALDNCFRSKYKRYYIDDLIAKCNEILSEHIGEPISVSRRQIFDDMNFMKSEAGYSAPIDSIKDGKKTFYRYNEDGFSIEKSPINKEELEQISEALEIFSRIKGLPNFEWMAELETKLRDSIEAPTRQIISFDHNPYLKGIDYLRDLYNWIKHKSVLKISYQSFSMEMPRDFIIHPYHLKQFNNRWFLFGLNSELTKIQNLPLDRIQSISIENLPFIECEVDFEEYFEDIIGVTNPEEQENEKITLEFSAHRLPYVLSKPIHGSQRYKENKIYLELKINKEFLSALMAFGADVKVLAPENLKTIIVEEAKKIMNQD</sequence>
<dbReference type="HOGENOM" id="CLU_041141_6_0_10"/>
<dbReference type="Pfam" id="PF13280">
    <property type="entry name" value="WYL"/>
    <property type="match status" value="1"/>
</dbReference>
<accession>F2IGR9</accession>
<dbReference type="PANTHER" id="PTHR34580">
    <property type="match status" value="1"/>
</dbReference>
<name>F2IGR9_FLUTR</name>
<dbReference type="STRING" id="755732.Fluta_1694"/>
<reference evidence="3 4" key="1">
    <citation type="journal article" date="2011" name="Stand. Genomic Sci.">
        <title>Complete genome sequence of the gliding freshwater bacterium Fluviicola taffensis type strain (RW262).</title>
        <authorList>
            <person name="Woyke T."/>
            <person name="Chertkov O."/>
            <person name="Lapidus A."/>
            <person name="Nolan M."/>
            <person name="Lucas S."/>
            <person name="Del Rio T.G."/>
            <person name="Tice H."/>
            <person name="Cheng J.F."/>
            <person name="Tapia R."/>
            <person name="Han C."/>
            <person name="Goodwin L."/>
            <person name="Pitluck S."/>
            <person name="Liolios K."/>
            <person name="Pagani I."/>
            <person name="Ivanova N."/>
            <person name="Huntemann M."/>
            <person name="Mavromatis K."/>
            <person name="Mikhailova N."/>
            <person name="Pati A."/>
            <person name="Chen A."/>
            <person name="Palaniappan K."/>
            <person name="Land M."/>
            <person name="Hauser L."/>
            <person name="Brambilla E.M."/>
            <person name="Rohde M."/>
            <person name="Mwirichia R."/>
            <person name="Sikorski J."/>
            <person name="Tindall B.J."/>
            <person name="Goker M."/>
            <person name="Bristow J."/>
            <person name="Eisen J.A."/>
            <person name="Markowitz V."/>
            <person name="Hugenholtz P."/>
            <person name="Klenk H.P."/>
            <person name="Kyrpides N.C."/>
        </authorList>
    </citation>
    <scope>NUCLEOTIDE SEQUENCE [LARGE SCALE GENOMIC DNA]</scope>
    <source>
        <strain evidence="4">DSM 16823 / RW262 / RW262</strain>
    </source>
</reference>
<dbReference type="EMBL" id="CP002542">
    <property type="protein sequence ID" value="AEA43686.1"/>
    <property type="molecule type" value="Genomic_DNA"/>
</dbReference>
<dbReference type="PANTHER" id="PTHR34580:SF9">
    <property type="entry name" value="SLL5097 PROTEIN"/>
    <property type="match status" value="1"/>
</dbReference>
<evidence type="ECO:0000313" key="4">
    <source>
        <dbReference type="Proteomes" id="UP000007463"/>
    </source>
</evidence>
<dbReference type="Proteomes" id="UP000007463">
    <property type="component" value="Chromosome"/>
</dbReference>
<dbReference type="InterPro" id="IPR026881">
    <property type="entry name" value="WYL_dom"/>
</dbReference>
<feature type="domain" description="WYL" evidence="1">
    <location>
        <begin position="154"/>
        <end position="221"/>
    </location>
</feature>
<dbReference type="AlphaFoldDB" id="F2IGR9"/>
<dbReference type="RefSeq" id="WP_013686457.1">
    <property type="nucleotide sequence ID" value="NC_015321.1"/>
</dbReference>
<proteinExistence type="predicted"/>
<organism evidence="3 4">
    <name type="scientific">Fluviicola taffensis (strain DSM 16823 / NCIMB 13979 / RW262)</name>
    <dbReference type="NCBI Taxonomy" id="755732"/>
    <lineage>
        <taxon>Bacteria</taxon>
        <taxon>Pseudomonadati</taxon>
        <taxon>Bacteroidota</taxon>
        <taxon>Flavobacteriia</taxon>
        <taxon>Flavobacteriales</taxon>
        <taxon>Crocinitomicaceae</taxon>
        <taxon>Fluviicola</taxon>
    </lineage>
</organism>
<dbReference type="InterPro" id="IPR051534">
    <property type="entry name" value="CBASS_pafABC_assoc_protein"/>
</dbReference>